<dbReference type="PRINTS" id="PR00455">
    <property type="entry name" value="HTHTETR"/>
</dbReference>
<dbReference type="InterPro" id="IPR001647">
    <property type="entry name" value="HTH_TetR"/>
</dbReference>
<dbReference type="EMBL" id="JAJJPB010000024">
    <property type="protein sequence ID" value="MCC9296139.1"/>
    <property type="molecule type" value="Genomic_DNA"/>
</dbReference>
<accession>A0ABS8N8J5</accession>
<evidence type="ECO:0000313" key="5">
    <source>
        <dbReference type="Proteomes" id="UP001165422"/>
    </source>
</evidence>
<organism evidence="4 5">
    <name type="scientific">Clostridium aromativorans</name>
    <dbReference type="NCBI Taxonomy" id="2836848"/>
    <lineage>
        <taxon>Bacteria</taxon>
        <taxon>Bacillati</taxon>
        <taxon>Bacillota</taxon>
        <taxon>Clostridia</taxon>
        <taxon>Eubacteriales</taxon>
        <taxon>Clostridiaceae</taxon>
        <taxon>Clostridium</taxon>
    </lineage>
</organism>
<evidence type="ECO:0000256" key="1">
    <source>
        <dbReference type="ARBA" id="ARBA00023125"/>
    </source>
</evidence>
<keyword evidence="1 2" id="KW-0238">DNA-binding</keyword>
<feature type="domain" description="HTH tetR-type" evidence="3">
    <location>
        <begin position="9"/>
        <end position="69"/>
    </location>
</feature>
<dbReference type="Gene3D" id="1.10.357.10">
    <property type="entry name" value="Tetracycline Repressor, domain 2"/>
    <property type="match status" value="1"/>
</dbReference>
<feature type="DNA-binding region" description="H-T-H motif" evidence="2">
    <location>
        <begin position="32"/>
        <end position="51"/>
    </location>
</feature>
<name>A0ABS8N8J5_9CLOT</name>
<dbReference type="Pfam" id="PF00440">
    <property type="entry name" value="TetR_N"/>
    <property type="match status" value="1"/>
</dbReference>
<sequence length="200" mass="23260">MNGYERRTELKKDKIRAAALELFCSYGTDKTSINEIAQKAGVAPASIYNYFGSKEGLMKDAVINLLEKGWKARKEIWETDLPFPELMKHAIFMKNSFIDNINLEALRTLLDIDMEIKKLADDFYKNRYPYIVGKFIEKGRREGYIRKDISTEAATIYLKMYQNVIQQSEMMKNSNRDLLKELYDLMLYGLAGHPADDRTE</sequence>
<comment type="caution">
    <text evidence="4">The sequence shown here is derived from an EMBL/GenBank/DDBJ whole genome shotgun (WGS) entry which is preliminary data.</text>
</comment>
<dbReference type="PROSITE" id="PS50977">
    <property type="entry name" value="HTH_TETR_2"/>
    <property type="match status" value="1"/>
</dbReference>
<dbReference type="InterPro" id="IPR050624">
    <property type="entry name" value="HTH-type_Tx_Regulator"/>
</dbReference>
<dbReference type="PANTHER" id="PTHR43479:SF11">
    <property type="entry name" value="ACREF_ENVCD OPERON REPRESSOR-RELATED"/>
    <property type="match status" value="1"/>
</dbReference>
<dbReference type="InterPro" id="IPR009057">
    <property type="entry name" value="Homeodomain-like_sf"/>
</dbReference>
<dbReference type="Proteomes" id="UP001165422">
    <property type="component" value="Unassembled WGS sequence"/>
</dbReference>
<evidence type="ECO:0000256" key="2">
    <source>
        <dbReference type="PROSITE-ProRule" id="PRU00335"/>
    </source>
</evidence>
<dbReference type="PANTHER" id="PTHR43479">
    <property type="entry name" value="ACREF/ENVCD OPERON REPRESSOR-RELATED"/>
    <property type="match status" value="1"/>
</dbReference>
<gene>
    <name evidence="4" type="ORF">LN736_14865</name>
</gene>
<evidence type="ECO:0000313" key="4">
    <source>
        <dbReference type="EMBL" id="MCC9296139.1"/>
    </source>
</evidence>
<keyword evidence="5" id="KW-1185">Reference proteome</keyword>
<dbReference type="RefSeq" id="WP_229981854.1">
    <property type="nucleotide sequence ID" value="NZ_JAJJPB010000024.1"/>
</dbReference>
<dbReference type="SUPFAM" id="SSF46689">
    <property type="entry name" value="Homeodomain-like"/>
    <property type="match status" value="1"/>
</dbReference>
<evidence type="ECO:0000259" key="3">
    <source>
        <dbReference type="PROSITE" id="PS50977"/>
    </source>
</evidence>
<proteinExistence type="predicted"/>
<protein>
    <submittedName>
        <fullName evidence="4">TetR/AcrR family transcriptional regulator</fullName>
    </submittedName>
</protein>
<reference evidence="4" key="1">
    <citation type="submission" date="2021-11" db="EMBL/GenBank/DDBJ databases">
        <authorList>
            <person name="Qingchun L."/>
            <person name="Dong Z."/>
            <person name="Zongwei Q."/>
            <person name="Jia Z."/>
            <person name="Duotao L."/>
        </authorList>
    </citation>
    <scope>NUCLEOTIDE SEQUENCE</scope>
    <source>
        <strain evidence="4">WLY-B-L2</strain>
    </source>
</reference>